<dbReference type="Proteomes" id="UP000182444">
    <property type="component" value="Chromosome 1F"/>
</dbReference>
<organism evidence="1 3">
    <name type="scientific">Yarrowia lipolytica</name>
    <name type="common">Candida lipolytica</name>
    <dbReference type="NCBI Taxonomy" id="4952"/>
    <lineage>
        <taxon>Eukaryota</taxon>
        <taxon>Fungi</taxon>
        <taxon>Dikarya</taxon>
        <taxon>Ascomycota</taxon>
        <taxon>Saccharomycotina</taxon>
        <taxon>Dipodascomycetes</taxon>
        <taxon>Dipodascales</taxon>
        <taxon>Dipodascales incertae sedis</taxon>
        <taxon>Yarrowia</taxon>
    </lineage>
</organism>
<name>A0A1D8NMU4_YARLL</name>
<dbReference type="EMBL" id="KZ859127">
    <property type="protein sequence ID" value="RDW22980.1"/>
    <property type="molecule type" value="Genomic_DNA"/>
</dbReference>
<evidence type="ECO:0000313" key="2">
    <source>
        <dbReference type="EMBL" id="RDW22980.1"/>
    </source>
</evidence>
<sequence>MFSPNPSKKPMKSCMKKCDSSMSCSSTSQTVSLGYKNTSTACSSSSVATDFSVSSCESSQMDSPLSSSVFSSHSTVSPDYITAYGTITPSMHSSSLGKSLSDLELSKSHHHHQVVETEDSDDTFETQFECEVEVEAEAEADAEEEEQQQLQAAKMAQPVTSKYPYTSYSYEPRVFESLCDEIEQDNRGRTVRRDQKRYSYQQLCQLRQQLELLERARIAGLKGGPLDLHDVREMIDKMRE</sequence>
<reference evidence="1 3" key="1">
    <citation type="journal article" date="2016" name="PLoS ONE">
        <title>Sequence Assembly of Yarrowia lipolytica Strain W29/CLIB89 Shows Transposable Element Diversity.</title>
        <authorList>
            <person name="Magnan C."/>
            <person name="Yu J."/>
            <person name="Chang I."/>
            <person name="Jahn E."/>
            <person name="Kanomata Y."/>
            <person name="Wu J."/>
            <person name="Zeller M."/>
            <person name="Oakes M."/>
            <person name="Baldi P."/>
            <person name="Sandmeyer S."/>
        </authorList>
    </citation>
    <scope>NUCLEOTIDE SEQUENCE [LARGE SCALE GENOMIC DNA]</scope>
    <source>
        <strain evidence="1">CLIB89</strain>
        <strain evidence="3">CLIB89(W29)</strain>
    </source>
</reference>
<protein>
    <submittedName>
        <fullName evidence="1">Uncharacterized protein</fullName>
    </submittedName>
</protein>
<dbReference type="EMBL" id="CP017558">
    <property type="protein sequence ID" value="AOW06939.1"/>
    <property type="molecule type" value="Genomic_DNA"/>
</dbReference>
<evidence type="ECO:0000313" key="4">
    <source>
        <dbReference type="Proteomes" id="UP000256601"/>
    </source>
</evidence>
<dbReference type="VEuPathDB" id="FungiDB:YALI1_F13793g"/>
<gene>
    <name evidence="2" type="ORF">B0I71DRAFT_136709</name>
    <name evidence="1" type="ORF">YALI1_F13793g</name>
</gene>
<dbReference type="KEGG" id="yli:2909002"/>
<reference evidence="2 4" key="2">
    <citation type="submission" date="2018-07" db="EMBL/GenBank/DDBJ databases">
        <title>Draft Genome Assemblies for Five Robust Yarrowia lipolytica Strains Exhibiting High Lipid Production and Pentose Sugar Utilization and Sugar Alcohol Secretion from Undetoxified Lignocellulosic Biomass Hydrolysates.</title>
        <authorList>
            <consortium name="DOE Joint Genome Institute"/>
            <person name="Walker C."/>
            <person name="Ryu S."/>
            <person name="Na H."/>
            <person name="Zane M."/>
            <person name="LaButti K."/>
            <person name="Lipzen A."/>
            <person name="Haridas S."/>
            <person name="Barry K."/>
            <person name="Grigoriev I.V."/>
            <person name="Quarterman J."/>
            <person name="Slininger P."/>
            <person name="Dien B."/>
            <person name="Trinh C.T."/>
        </authorList>
    </citation>
    <scope>NUCLEOTIDE SEQUENCE [LARGE SCALE GENOMIC DNA]</scope>
    <source>
        <strain evidence="2 4">YB392</strain>
    </source>
</reference>
<evidence type="ECO:0000313" key="3">
    <source>
        <dbReference type="Proteomes" id="UP000182444"/>
    </source>
</evidence>
<dbReference type="Proteomes" id="UP000256601">
    <property type="component" value="Unassembled WGS sequence"/>
</dbReference>
<evidence type="ECO:0000313" key="1">
    <source>
        <dbReference type="EMBL" id="AOW06939.1"/>
    </source>
</evidence>
<dbReference type="AlphaFoldDB" id="A0A1D8NMU4"/>
<proteinExistence type="predicted"/>
<dbReference type="GeneID" id="2909002"/>
<dbReference type="VEuPathDB" id="FungiDB:YALI0_F10175g"/>
<accession>A0A1D8NMU4</accession>